<dbReference type="EMBL" id="DUZY01000002">
    <property type="protein sequence ID" value="DAD28389.1"/>
    <property type="molecule type" value="Genomic_DNA"/>
</dbReference>
<comment type="caution">
    <text evidence="2">The sequence shown here is derived from an EMBL/GenBank/DDBJ whole genome shotgun (WGS) entry which is preliminary data.</text>
</comment>
<feature type="region of interest" description="Disordered" evidence="1">
    <location>
        <begin position="11"/>
        <end position="57"/>
    </location>
</feature>
<gene>
    <name evidence="2" type="ORF">HUJ06_029857</name>
</gene>
<protein>
    <submittedName>
        <fullName evidence="2">Uncharacterized protein</fullName>
    </submittedName>
</protein>
<dbReference type="AlphaFoldDB" id="A0A822YAS7"/>
<dbReference type="PANTHER" id="PTHR47591:SF1">
    <property type="entry name" value="ZINC FINGER PROTEIN ZAT2-RELATED"/>
    <property type="match status" value="1"/>
</dbReference>
<evidence type="ECO:0000313" key="2">
    <source>
        <dbReference type="EMBL" id="DAD28389.1"/>
    </source>
</evidence>
<name>A0A822YAS7_NELNU</name>
<dbReference type="PANTHER" id="PTHR47591">
    <property type="entry name" value="ZINC FINGER PROTEIN ZAT2-RELATED"/>
    <property type="match status" value="1"/>
</dbReference>
<keyword evidence="3" id="KW-1185">Reference proteome</keyword>
<evidence type="ECO:0000256" key="1">
    <source>
        <dbReference type="SAM" id="MobiDB-lite"/>
    </source>
</evidence>
<dbReference type="Proteomes" id="UP000607653">
    <property type="component" value="Unassembled WGS sequence"/>
</dbReference>
<feature type="compositionally biased region" description="Low complexity" evidence="1">
    <location>
        <begin position="25"/>
        <end position="36"/>
    </location>
</feature>
<proteinExistence type="predicted"/>
<accession>A0A822YAS7</accession>
<organism evidence="2 3">
    <name type="scientific">Nelumbo nucifera</name>
    <name type="common">Sacred lotus</name>
    <dbReference type="NCBI Taxonomy" id="4432"/>
    <lineage>
        <taxon>Eukaryota</taxon>
        <taxon>Viridiplantae</taxon>
        <taxon>Streptophyta</taxon>
        <taxon>Embryophyta</taxon>
        <taxon>Tracheophyta</taxon>
        <taxon>Spermatophyta</taxon>
        <taxon>Magnoliopsida</taxon>
        <taxon>Proteales</taxon>
        <taxon>Nelumbonaceae</taxon>
        <taxon>Nelumbo</taxon>
    </lineage>
</organism>
<sequence>MKSLFGHMRCHPERQWRGIRPPPSTTTTSKKSSSSTVSDALPPPKMDDQADSATTSGRTTSTLYLCQLLPSWSVTAKRGHKSLASVVVAAPVHEAAYDLLSLSNKRDRNEQAEAEATGAIDLPPSTKGRTQCFNGEVVEEDEQCL</sequence>
<evidence type="ECO:0000313" key="3">
    <source>
        <dbReference type="Proteomes" id="UP000607653"/>
    </source>
</evidence>
<reference evidence="2 3" key="1">
    <citation type="journal article" date="2020" name="Mol. Biol. Evol.">
        <title>Distinct Expression and Methylation Patterns for Genes with Different Fates following a Single Whole-Genome Duplication in Flowering Plants.</title>
        <authorList>
            <person name="Shi T."/>
            <person name="Rahmani R.S."/>
            <person name="Gugger P.F."/>
            <person name="Wang M."/>
            <person name="Li H."/>
            <person name="Zhang Y."/>
            <person name="Li Z."/>
            <person name="Wang Q."/>
            <person name="Van de Peer Y."/>
            <person name="Marchal K."/>
            <person name="Chen J."/>
        </authorList>
    </citation>
    <scope>NUCLEOTIDE SEQUENCE [LARGE SCALE GENOMIC DNA]</scope>
    <source>
        <tissue evidence="2">Leaf</tissue>
    </source>
</reference>